<feature type="chain" id="PRO_5011776110" description="YfhG lipoprotein" evidence="2">
    <location>
        <begin position="39"/>
        <end position="221"/>
    </location>
</feature>
<accession>A0A1G9VFG2</accession>
<gene>
    <name evidence="3" type="ORF">SAMN05428957_11276</name>
</gene>
<dbReference type="STRING" id="1527607.SAMN05428957_11276"/>
<evidence type="ECO:0000256" key="2">
    <source>
        <dbReference type="SAM" id="SignalP"/>
    </source>
</evidence>
<reference evidence="4" key="1">
    <citation type="submission" date="2016-10" db="EMBL/GenBank/DDBJ databases">
        <authorList>
            <person name="Varghese N."/>
            <person name="Submissions S."/>
        </authorList>
    </citation>
    <scope>NUCLEOTIDE SEQUENCE [LARGE SCALE GENOMIC DNA]</scope>
    <source>
        <strain evidence="4">EPL6</strain>
    </source>
</reference>
<name>A0A1G9VFG2_9BURK</name>
<organism evidence="3 4">
    <name type="scientific">Oryzisolibacter propanilivorax</name>
    <dbReference type="NCBI Taxonomy" id="1527607"/>
    <lineage>
        <taxon>Bacteria</taxon>
        <taxon>Pseudomonadati</taxon>
        <taxon>Pseudomonadota</taxon>
        <taxon>Betaproteobacteria</taxon>
        <taxon>Burkholderiales</taxon>
        <taxon>Comamonadaceae</taxon>
        <taxon>Oryzisolibacter</taxon>
    </lineage>
</organism>
<keyword evidence="2" id="KW-0732">Signal</keyword>
<feature type="signal peptide" evidence="2">
    <location>
        <begin position="1"/>
        <end position="38"/>
    </location>
</feature>
<feature type="region of interest" description="Disordered" evidence="1">
    <location>
        <begin position="200"/>
        <end position="221"/>
    </location>
</feature>
<keyword evidence="4" id="KW-1185">Reference proteome</keyword>
<dbReference type="EMBL" id="FNHP01000012">
    <property type="protein sequence ID" value="SDM70801.1"/>
    <property type="molecule type" value="Genomic_DNA"/>
</dbReference>
<protein>
    <recommendedName>
        <fullName evidence="5">YfhG lipoprotein</fullName>
    </recommendedName>
</protein>
<sequence length="221" mass="23528">MTFNPAMPTPALQTSPCPAAVRVAAAALVLGAALAGCAQIPAPVETAPALAQAPACTAPPPEPVASCPEPAVVPSPQDVLLRYADAVRQLDGAALAAQRADLERAAQQDPGAADAPALRLALVLLPTRQPADTARALGLVQRTLEQPSLQELHPLARLLQARLLQQRRLEEQLQQQGQQLREVQRRNEQLDERLDAVRALERSLNARPARPRGSSRVPATR</sequence>
<dbReference type="AlphaFoldDB" id="A0A1G9VFG2"/>
<dbReference type="Proteomes" id="UP000198552">
    <property type="component" value="Unassembled WGS sequence"/>
</dbReference>
<proteinExistence type="predicted"/>
<evidence type="ECO:0000313" key="3">
    <source>
        <dbReference type="EMBL" id="SDM70801.1"/>
    </source>
</evidence>
<evidence type="ECO:0008006" key="5">
    <source>
        <dbReference type="Google" id="ProtNLM"/>
    </source>
</evidence>
<evidence type="ECO:0000256" key="1">
    <source>
        <dbReference type="SAM" id="MobiDB-lite"/>
    </source>
</evidence>
<evidence type="ECO:0000313" key="4">
    <source>
        <dbReference type="Proteomes" id="UP000198552"/>
    </source>
</evidence>